<dbReference type="OrthoDB" id="9810570at2"/>
<keyword evidence="2" id="KW-0489">Methyltransferase</keyword>
<reference evidence="2 3" key="1">
    <citation type="submission" date="2019-02" db="EMBL/GenBank/DDBJ databases">
        <title>Draft genome sequences of novel Actinobacteria.</title>
        <authorList>
            <person name="Sahin N."/>
            <person name="Ay H."/>
            <person name="Saygin H."/>
        </authorList>
    </citation>
    <scope>NUCLEOTIDE SEQUENCE [LARGE SCALE GENOMIC DNA]</scope>
    <source>
        <strain evidence="2 3">KC603</strain>
    </source>
</reference>
<dbReference type="PANTHER" id="PTHR14741:SF32">
    <property type="entry name" value="TRIMETHYLGUANOSINE SYNTHASE"/>
    <property type="match status" value="1"/>
</dbReference>
<accession>A0A4R4RI86</accession>
<evidence type="ECO:0000313" key="3">
    <source>
        <dbReference type="Proteomes" id="UP000295621"/>
    </source>
</evidence>
<dbReference type="Gene3D" id="3.40.50.150">
    <property type="entry name" value="Vaccinia Virus protein VP39"/>
    <property type="match status" value="1"/>
</dbReference>
<dbReference type="GO" id="GO:0008168">
    <property type="term" value="F:methyltransferase activity"/>
    <property type="evidence" value="ECO:0007669"/>
    <property type="project" value="UniProtKB-KW"/>
</dbReference>
<evidence type="ECO:0000313" key="2">
    <source>
        <dbReference type="EMBL" id="TDC49167.1"/>
    </source>
</evidence>
<dbReference type="Pfam" id="PF18096">
    <property type="entry name" value="Thump_like"/>
    <property type="match status" value="1"/>
</dbReference>
<dbReference type="PANTHER" id="PTHR14741">
    <property type="entry name" value="S-ADENOSYLMETHIONINE-DEPENDENT METHYLTRANSFERASE RELATED"/>
    <property type="match status" value="1"/>
</dbReference>
<dbReference type="InterPro" id="IPR041497">
    <property type="entry name" value="Thump-like"/>
</dbReference>
<dbReference type="EMBL" id="SMKL01000045">
    <property type="protein sequence ID" value="TDC49167.1"/>
    <property type="molecule type" value="Genomic_DNA"/>
</dbReference>
<dbReference type="AlphaFoldDB" id="A0A4R4RI86"/>
<evidence type="ECO:0000259" key="1">
    <source>
        <dbReference type="Pfam" id="PF18096"/>
    </source>
</evidence>
<proteinExistence type="predicted"/>
<protein>
    <submittedName>
        <fullName evidence="2">SAM-dependent methyltransferase</fullName>
    </submittedName>
</protein>
<keyword evidence="3" id="KW-1185">Reference proteome</keyword>
<organism evidence="2 3">
    <name type="scientific">Jiangella ureilytica</name>
    <dbReference type="NCBI Taxonomy" id="2530374"/>
    <lineage>
        <taxon>Bacteria</taxon>
        <taxon>Bacillati</taxon>
        <taxon>Actinomycetota</taxon>
        <taxon>Actinomycetes</taxon>
        <taxon>Jiangellales</taxon>
        <taxon>Jiangellaceae</taxon>
        <taxon>Jiangella</taxon>
    </lineage>
</organism>
<dbReference type="GO" id="GO:0032259">
    <property type="term" value="P:methylation"/>
    <property type="evidence" value="ECO:0007669"/>
    <property type="project" value="UniProtKB-KW"/>
</dbReference>
<dbReference type="SUPFAM" id="SSF53335">
    <property type="entry name" value="S-adenosyl-L-methionine-dependent methyltransferases"/>
    <property type="match status" value="1"/>
</dbReference>
<keyword evidence="2" id="KW-0808">Transferase</keyword>
<feature type="domain" description="THUMP-like" evidence="1">
    <location>
        <begin position="319"/>
        <end position="391"/>
    </location>
</feature>
<dbReference type="Proteomes" id="UP000295621">
    <property type="component" value="Unassembled WGS sequence"/>
</dbReference>
<gene>
    <name evidence="2" type="ORF">E1212_18910</name>
</gene>
<comment type="caution">
    <text evidence="2">The sequence shown here is derived from an EMBL/GenBank/DDBJ whole genome shotgun (WGS) entry which is preliminary data.</text>
</comment>
<name>A0A4R4RI86_9ACTN</name>
<dbReference type="InterPro" id="IPR029063">
    <property type="entry name" value="SAM-dependent_MTases_sf"/>
</dbReference>
<dbReference type="RefSeq" id="WP_131985276.1">
    <property type="nucleotide sequence ID" value="NZ_SMKL01000045.1"/>
</dbReference>
<sequence>MQTATFEALLTPAGAALLAEATAAYGREDEFALGTRLRRSHPGELVAAALTQARLRARAADKFEPADAARMFFTVDGYEQATRVAVARHRASRLAAASGAGAAVADLCCGIGGDLVELARAGLAVTGVEADPLTAAMAAANVAALELTDAARVECGDATAVDRTAFAAVVCDPARRGSRGRVFDPGAYRPPWPFVLELLAATACVKVAPGIPHDLLPGGVEAEWVSERGEVKEAALWSGGLAPGGVQRRATLLPSGATLTDRDDPGPVVRPLGGFLYEPDGAVIRAGLVTAAAALVGGGLVDPSIAYVTADDAVATPFARGYRVVDTLPYDVKTLRRYVREQGIGILTVKKRGVGVEPEKLRAAVRPQGDAVATFVVTRVAGKATVIVAEPLPQGV</sequence>